<organism evidence="17 19">
    <name type="scientific">Cannabis sativa</name>
    <name type="common">Hemp</name>
    <name type="synonym">Marijuana</name>
    <dbReference type="NCBI Taxonomy" id="3483"/>
    <lineage>
        <taxon>Eukaryota</taxon>
        <taxon>Viridiplantae</taxon>
        <taxon>Streptophyta</taxon>
        <taxon>Embryophyta</taxon>
        <taxon>Tracheophyta</taxon>
        <taxon>Spermatophyta</taxon>
        <taxon>Magnoliopsida</taxon>
        <taxon>eudicotyledons</taxon>
        <taxon>Gunneridae</taxon>
        <taxon>Pentapetalae</taxon>
        <taxon>rosids</taxon>
        <taxon>fabids</taxon>
        <taxon>Rosales</taxon>
        <taxon>Cannabaceae</taxon>
        <taxon>Cannabis</taxon>
    </lineage>
</organism>
<evidence type="ECO:0000256" key="2">
    <source>
        <dbReference type="ARBA" id="ARBA00012513"/>
    </source>
</evidence>
<evidence type="ECO:0000256" key="11">
    <source>
        <dbReference type="ARBA" id="ARBA00023136"/>
    </source>
</evidence>
<evidence type="ECO:0000256" key="5">
    <source>
        <dbReference type="ARBA" id="ARBA00022679"/>
    </source>
</evidence>
<evidence type="ECO:0000256" key="9">
    <source>
        <dbReference type="ARBA" id="ARBA00022840"/>
    </source>
</evidence>
<name>A0A7J6EAA0_CANSA</name>
<dbReference type="Proteomes" id="UP000583929">
    <property type="component" value="Unassembled WGS sequence"/>
</dbReference>
<dbReference type="EMBL" id="JAATIQ010000048">
    <property type="protein sequence ID" value="KAF4393735.1"/>
    <property type="molecule type" value="Genomic_DNA"/>
</dbReference>
<evidence type="ECO:0000256" key="7">
    <source>
        <dbReference type="ARBA" id="ARBA00022741"/>
    </source>
</evidence>
<comment type="catalytic activity">
    <reaction evidence="13">
        <text>L-seryl-[protein] + ATP = O-phospho-L-seryl-[protein] + ADP + H(+)</text>
        <dbReference type="Rhea" id="RHEA:17989"/>
        <dbReference type="Rhea" id="RHEA-COMP:9863"/>
        <dbReference type="Rhea" id="RHEA-COMP:11604"/>
        <dbReference type="ChEBI" id="CHEBI:15378"/>
        <dbReference type="ChEBI" id="CHEBI:29999"/>
        <dbReference type="ChEBI" id="CHEBI:30616"/>
        <dbReference type="ChEBI" id="CHEBI:83421"/>
        <dbReference type="ChEBI" id="CHEBI:456216"/>
        <dbReference type="EC" id="2.7.11.1"/>
    </reaction>
</comment>
<dbReference type="PANTHER" id="PTHR47982">
    <property type="entry name" value="PROLINE-RICH RECEPTOR-LIKE PROTEIN KINASE PERK4"/>
    <property type="match status" value="1"/>
</dbReference>
<evidence type="ECO:0000256" key="6">
    <source>
        <dbReference type="ARBA" id="ARBA00022692"/>
    </source>
</evidence>
<evidence type="ECO:0000256" key="15">
    <source>
        <dbReference type="SAM" id="Phobius"/>
    </source>
</evidence>
<dbReference type="Gene3D" id="1.10.510.10">
    <property type="entry name" value="Transferase(Phosphotransferase) domain 1"/>
    <property type="match status" value="1"/>
</dbReference>
<evidence type="ECO:0000313" key="19">
    <source>
        <dbReference type="Proteomes" id="UP000525078"/>
    </source>
</evidence>
<evidence type="ECO:0000256" key="12">
    <source>
        <dbReference type="ARBA" id="ARBA00047899"/>
    </source>
</evidence>
<dbReference type="OMA" id="QCMSFPG"/>
<evidence type="ECO:0000259" key="16">
    <source>
        <dbReference type="PROSITE" id="PS50011"/>
    </source>
</evidence>
<comment type="subcellular location">
    <subcellularLocation>
        <location evidence="1">Cell membrane</location>
        <topology evidence="1">Single-pass membrane protein</topology>
    </subcellularLocation>
</comment>
<dbReference type="PROSITE" id="PS50011">
    <property type="entry name" value="PROTEIN_KINASE_DOM"/>
    <property type="match status" value="1"/>
</dbReference>
<feature type="transmembrane region" description="Helical" evidence="15">
    <location>
        <begin position="6"/>
        <end position="30"/>
    </location>
</feature>
<accession>A0A7J6EAA0</accession>
<protein>
    <recommendedName>
        <fullName evidence="2">non-specific serine/threonine protein kinase</fullName>
        <ecNumber evidence="2">2.7.11.1</ecNumber>
    </recommendedName>
</protein>
<keyword evidence="11 15" id="KW-0472">Membrane</keyword>
<keyword evidence="8" id="KW-0418">Kinase</keyword>
<dbReference type="InterPro" id="IPR047117">
    <property type="entry name" value="PERK1-13-like"/>
</dbReference>
<keyword evidence="9 14" id="KW-0067">ATP-binding</keyword>
<evidence type="ECO:0000313" key="18">
    <source>
        <dbReference type="EMBL" id="KAF4393735.1"/>
    </source>
</evidence>
<evidence type="ECO:0000256" key="3">
    <source>
        <dbReference type="ARBA" id="ARBA00022475"/>
    </source>
</evidence>
<dbReference type="FunFam" id="1.10.510.10:FF:000430">
    <property type="entry name" value="Protein kinase superfamily protein"/>
    <property type="match status" value="1"/>
</dbReference>
<dbReference type="Pfam" id="PF07714">
    <property type="entry name" value="PK_Tyr_Ser-Thr"/>
    <property type="match status" value="1"/>
</dbReference>
<comment type="catalytic activity">
    <reaction evidence="12">
        <text>L-threonyl-[protein] + ATP = O-phospho-L-threonyl-[protein] + ADP + H(+)</text>
        <dbReference type="Rhea" id="RHEA:46608"/>
        <dbReference type="Rhea" id="RHEA-COMP:11060"/>
        <dbReference type="Rhea" id="RHEA-COMP:11605"/>
        <dbReference type="ChEBI" id="CHEBI:15378"/>
        <dbReference type="ChEBI" id="CHEBI:30013"/>
        <dbReference type="ChEBI" id="CHEBI:30616"/>
        <dbReference type="ChEBI" id="CHEBI:61977"/>
        <dbReference type="ChEBI" id="CHEBI:456216"/>
        <dbReference type="EC" id="2.7.11.1"/>
    </reaction>
</comment>
<evidence type="ECO:0000256" key="8">
    <source>
        <dbReference type="ARBA" id="ARBA00022777"/>
    </source>
</evidence>
<evidence type="ECO:0000313" key="20">
    <source>
        <dbReference type="Proteomes" id="UP000583929"/>
    </source>
</evidence>
<dbReference type="InterPro" id="IPR001245">
    <property type="entry name" value="Ser-Thr/Tyr_kinase_cat_dom"/>
</dbReference>
<dbReference type="Gene3D" id="3.30.200.20">
    <property type="entry name" value="Phosphorylase Kinase, domain 1"/>
    <property type="match status" value="1"/>
</dbReference>
<dbReference type="InterPro" id="IPR011009">
    <property type="entry name" value="Kinase-like_dom_sf"/>
</dbReference>
<keyword evidence="4" id="KW-0723">Serine/threonine-protein kinase</keyword>
<dbReference type="Proteomes" id="UP000525078">
    <property type="component" value="Unassembled WGS sequence"/>
</dbReference>
<evidence type="ECO:0000256" key="14">
    <source>
        <dbReference type="PROSITE-ProRule" id="PRU10141"/>
    </source>
</evidence>
<dbReference type="GO" id="GO:0005524">
    <property type="term" value="F:ATP binding"/>
    <property type="evidence" value="ECO:0007669"/>
    <property type="project" value="UniProtKB-UniRule"/>
</dbReference>
<dbReference type="SUPFAM" id="SSF56112">
    <property type="entry name" value="Protein kinase-like (PK-like)"/>
    <property type="match status" value="1"/>
</dbReference>
<dbReference type="EC" id="2.7.11.1" evidence="2"/>
<evidence type="ECO:0000256" key="4">
    <source>
        <dbReference type="ARBA" id="ARBA00022527"/>
    </source>
</evidence>
<dbReference type="PROSITE" id="PS00107">
    <property type="entry name" value="PROTEIN_KINASE_ATP"/>
    <property type="match status" value="1"/>
</dbReference>
<dbReference type="InterPro" id="IPR017441">
    <property type="entry name" value="Protein_kinase_ATP_BS"/>
</dbReference>
<gene>
    <name evidence="17" type="ORF">F8388_012989</name>
    <name evidence="18" type="ORF">G4B88_007721</name>
</gene>
<reference evidence="19 20" key="1">
    <citation type="journal article" date="2020" name="bioRxiv">
        <title>Sequence and annotation of 42 cannabis genomes reveals extensive copy number variation in cannabinoid synthesis and pathogen resistance genes.</title>
        <authorList>
            <person name="Mckernan K.J."/>
            <person name="Helbert Y."/>
            <person name="Kane L.T."/>
            <person name="Ebling H."/>
            <person name="Zhang L."/>
            <person name="Liu B."/>
            <person name="Eaton Z."/>
            <person name="Mclaughlin S."/>
            <person name="Kingan S."/>
            <person name="Baybayan P."/>
            <person name="Concepcion G."/>
            <person name="Jordan M."/>
            <person name="Riva A."/>
            <person name="Barbazuk W."/>
            <person name="Harkins T."/>
        </authorList>
    </citation>
    <scope>NUCLEOTIDE SEQUENCE [LARGE SCALE GENOMIC DNA]</scope>
    <source>
        <strain evidence="19 20">cv. Jamaican Lion 4</strain>
        <strain evidence="18">Father</strain>
        <strain evidence="17">Mother</strain>
        <tissue evidence="17">Leaf</tissue>
    </source>
</reference>
<sequence>MSKQTTTTIIGGAAGAIAFILVVIGLVWFCKFQWQKYTNKSSDTGSSDPSALVEWNRRGESSSGVENLSPFGPVGARQFTMEEMEQATKHFNESNLIGYGSFGTVYKGFLHDGSVVAIKKRAGSHRQEFAVEAASLSEIRHRNLVTPLGYCQERGSQMLVFEYLPNGSVCNHLYDTGKDPPTRLEFKQRLSIALGAAKGLCHLHSLKPPMVHKNFKTANVLVDENFIAKVADAGVAKLLEKIEEAGPSRLSSVNVFQDPEIGTTTSEAATSQMSDVYSFGVFLLELVTGQEALRNDILGSNASLVQWVESRLSINNFVDHRLGGSFTLEGMRDLIKLTLQCMSFPGKRRPKMERVVVELERIQEKEMELTTVMGEGTATTITLGSQLFS</sequence>
<evidence type="ECO:0000256" key="13">
    <source>
        <dbReference type="ARBA" id="ARBA00048679"/>
    </source>
</evidence>
<dbReference type="GO" id="GO:0005886">
    <property type="term" value="C:plasma membrane"/>
    <property type="evidence" value="ECO:0007669"/>
    <property type="project" value="UniProtKB-SubCell"/>
</dbReference>
<dbReference type="GO" id="GO:0004674">
    <property type="term" value="F:protein serine/threonine kinase activity"/>
    <property type="evidence" value="ECO:0007669"/>
    <property type="project" value="UniProtKB-KW"/>
</dbReference>
<evidence type="ECO:0000313" key="17">
    <source>
        <dbReference type="EMBL" id="KAF4355214.1"/>
    </source>
</evidence>
<dbReference type="InterPro" id="IPR000719">
    <property type="entry name" value="Prot_kinase_dom"/>
</dbReference>
<evidence type="ECO:0000256" key="1">
    <source>
        <dbReference type="ARBA" id="ARBA00004162"/>
    </source>
</evidence>
<keyword evidence="10 15" id="KW-1133">Transmembrane helix</keyword>
<dbReference type="EMBL" id="JAATIP010000268">
    <property type="protein sequence ID" value="KAF4355214.1"/>
    <property type="molecule type" value="Genomic_DNA"/>
</dbReference>
<dbReference type="FunFam" id="3.30.200.20:FF:000039">
    <property type="entry name" value="receptor-like protein kinase FERONIA"/>
    <property type="match status" value="1"/>
</dbReference>
<keyword evidence="5" id="KW-0808">Transferase</keyword>
<feature type="binding site" evidence="14">
    <location>
        <position position="120"/>
    </location>
    <ligand>
        <name>ATP</name>
        <dbReference type="ChEBI" id="CHEBI:30616"/>
    </ligand>
</feature>
<comment type="caution">
    <text evidence="17">The sequence shown here is derived from an EMBL/GenBank/DDBJ whole genome shotgun (WGS) entry which is preliminary data.</text>
</comment>
<accession>A0A803Q560</accession>
<keyword evidence="20" id="KW-1185">Reference proteome</keyword>
<feature type="domain" description="Protein kinase" evidence="16">
    <location>
        <begin position="91"/>
        <end position="362"/>
    </location>
</feature>
<keyword evidence="3" id="KW-1003">Cell membrane</keyword>
<proteinExistence type="predicted"/>
<dbReference type="OrthoDB" id="4062651at2759"/>
<keyword evidence="6 15" id="KW-0812">Transmembrane</keyword>
<evidence type="ECO:0000256" key="10">
    <source>
        <dbReference type="ARBA" id="ARBA00022989"/>
    </source>
</evidence>
<keyword evidence="7 14" id="KW-0547">Nucleotide-binding</keyword>
<dbReference type="PANTHER" id="PTHR47982:SF54">
    <property type="entry name" value="PROTEIN KINASE SUPERFAMILY PROTEIN"/>
    <property type="match status" value="1"/>
</dbReference>
<dbReference type="AlphaFoldDB" id="A0A7J6EAA0"/>